<dbReference type="AlphaFoldDB" id="A0A7G1KIJ4"/>
<accession>A0A7G1KIJ4</accession>
<dbReference type="KEGG" id="nwl:NWFMUON74_27670"/>
<dbReference type="RefSeq" id="WP_187688173.1">
    <property type="nucleotide sequence ID" value="NZ_AP023396.1"/>
</dbReference>
<evidence type="ECO:0000313" key="1">
    <source>
        <dbReference type="EMBL" id="BCK54995.1"/>
    </source>
</evidence>
<dbReference type="Proteomes" id="UP000516173">
    <property type="component" value="Chromosome"/>
</dbReference>
<evidence type="ECO:0000313" key="2">
    <source>
        <dbReference type="Proteomes" id="UP000516173"/>
    </source>
</evidence>
<protein>
    <submittedName>
        <fullName evidence="1">Uncharacterized protein</fullName>
    </submittedName>
</protein>
<dbReference type="GeneID" id="80347317"/>
<sequence length="60" mass="6942">MTSDPIPLRTRQLTMRATRAGYHLIRAPWQPHDWVLLDAQHGDPIFAAPTLDHIERWLAS</sequence>
<name>A0A7G1KIJ4_9NOCA</name>
<proteinExistence type="predicted"/>
<reference evidence="1 2" key="1">
    <citation type="submission" date="2020-08" db="EMBL/GenBank/DDBJ databases">
        <title>Genome Sequencing of Nocardia wallacei strain FMUON74 and assembly.</title>
        <authorList>
            <person name="Toyokawa M."/>
            <person name="Uesaka K."/>
        </authorList>
    </citation>
    <scope>NUCLEOTIDE SEQUENCE [LARGE SCALE GENOMIC DNA]</scope>
    <source>
        <strain evidence="1 2">FMUON74</strain>
    </source>
</reference>
<gene>
    <name evidence="1" type="ORF">NWFMUON74_27670</name>
</gene>
<keyword evidence="2" id="KW-1185">Reference proteome</keyword>
<organism evidence="1 2">
    <name type="scientific">Nocardia wallacei</name>
    <dbReference type="NCBI Taxonomy" id="480035"/>
    <lineage>
        <taxon>Bacteria</taxon>
        <taxon>Bacillati</taxon>
        <taxon>Actinomycetota</taxon>
        <taxon>Actinomycetes</taxon>
        <taxon>Mycobacteriales</taxon>
        <taxon>Nocardiaceae</taxon>
        <taxon>Nocardia</taxon>
    </lineage>
</organism>
<dbReference type="EMBL" id="AP023396">
    <property type="protein sequence ID" value="BCK54995.1"/>
    <property type="molecule type" value="Genomic_DNA"/>
</dbReference>